<dbReference type="Gene3D" id="3.30.300.10">
    <property type="match status" value="1"/>
</dbReference>
<gene>
    <name evidence="4" type="primary">LOC114867011</name>
</gene>
<dbReference type="GO" id="GO:0005524">
    <property type="term" value="F:ATP binding"/>
    <property type="evidence" value="ECO:0007669"/>
    <property type="project" value="InterPro"/>
</dbReference>
<dbReference type="RefSeq" id="XP_029025153.1">
    <property type="nucleotide sequence ID" value="XM_029169320.3"/>
</dbReference>
<evidence type="ECO:0000313" key="3">
    <source>
        <dbReference type="Proteomes" id="UP000515150"/>
    </source>
</evidence>
<dbReference type="AlphaFoldDB" id="A0A6P7P4J6"/>
<sequence>MTGSYISLNTVLNLEPLTQNKMCDQISDAVLDSYLSQDPDSKVACECVAKTGMILLVGEVTSRAIVDLQSVVRDTVKKIGYDDSLKGAV</sequence>
<evidence type="ECO:0000259" key="2">
    <source>
        <dbReference type="Pfam" id="PF00438"/>
    </source>
</evidence>
<dbReference type="InterPro" id="IPR022628">
    <property type="entry name" value="S-AdoMet_synt_N"/>
</dbReference>
<dbReference type="GO" id="GO:0004478">
    <property type="term" value="F:methionine adenosyltransferase activity"/>
    <property type="evidence" value="ECO:0007669"/>
    <property type="project" value="InterPro"/>
</dbReference>
<name>A0A6P7P4J6_BETSP</name>
<dbReference type="GeneID" id="114867011"/>
<organism evidence="3 4">
    <name type="scientific">Betta splendens</name>
    <name type="common">Siamese fighting fish</name>
    <dbReference type="NCBI Taxonomy" id="158456"/>
    <lineage>
        <taxon>Eukaryota</taxon>
        <taxon>Metazoa</taxon>
        <taxon>Chordata</taxon>
        <taxon>Craniata</taxon>
        <taxon>Vertebrata</taxon>
        <taxon>Euteleostomi</taxon>
        <taxon>Actinopterygii</taxon>
        <taxon>Neopterygii</taxon>
        <taxon>Teleostei</taxon>
        <taxon>Neoteleostei</taxon>
        <taxon>Acanthomorphata</taxon>
        <taxon>Anabantaria</taxon>
        <taxon>Anabantiformes</taxon>
        <taxon>Anabantoidei</taxon>
        <taxon>Osphronemidae</taxon>
        <taxon>Betta</taxon>
    </lineage>
</organism>
<keyword evidence="1" id="KW-0479">Metal-binding</keyword>
<accession>A0A6P7P4J6</accession>
<protein>
    <submittedName>
        <fullName evidence="4">S-adenosylmethionine synthase-like</fullName>
    </submittedName>
</protein>
<dbReference type="PANTHER" id="PTHR11964">
    <property type="entry name" value="S-ADENOSYLMETHIONINE SYNTHETASE"/>
    <property type="match status" value="1"/>
</dbReference>
<reference evidence="4" key="1">
    <citation type="submission" date="2025-08" db="UniProtKB">
        <authorList>
            <consortium name="RefSeq"/>
        </authorList>
    </citation>
    <scope>IDENTIFICATION</scope>
</reference>
<dbReference type="SUPFAM" id="SSF55973">
    <property type="entry name" value="S-adenosylmethionine synthetase"/>
    <property type="match status" value="1"/>
</dbReference>
<dbReference type="GO" id="GO:0006556">
    <property type="term" value="P:S-adenosylmethionine biosynthetic process"/>
    <property type="evidence" value="ECO:0007669"/>
    <property type="project" value="InterPro"/>
</dbReference>
<proteinExistence type="predicted"/>
<dbReference type="OrthoDB" id="5852090at2759"/>
<dbReference type="Pfam" id="PF00438">
    <property type="entry name" value="S-AdoMet_synt_N"/>
    <property type="match status" value="1"/>
</dbReference>
<dbReference type="KEGG" id="bspl:114867011"/>
<keyword evidence="3" id="KW-1185">Reference proteome</keyword>
<dbReference type="InterPro" id="IPR002133">
    <property type="entry name" value="S-AdoMet_synthetase"/>
</dbReference>
<feature type="domain" description="S-adenosylmethionine synthetase N-terminal" evidence="2">
    <location>
        <begin position="20"/>
        <end position="84"/>
    </location>
</feature>
<evidence type="ECO:0000313" key="4">
    <source>
        <dbReference type="RefSeq" id="XP_029025153.1"/>
    </source>
</evidence>
<dbReference type="GO" id="GO:0046872">
    <property type="term" value="F:metal ion binding"/>
    <property type="evidence" value="ECO:0007669"/>
    <property type="project" value="UniProtKB-KW"/>
</dbReference>
<dbReference type="InterPro" id="IPR022636">
    <property type="entry name" value="S-AdoMet_synthetase_sfam"/>
</dbReference>
<dbReference type="Proteomes" id="UP000515150">
    <property type="component" value="Chromosome 12"/>
</dbReference>
<evidence type="ECO:0000256" key="1">
    <source>
        <dbReference type="ARBA" id="ARBA00022723"/>
    </source>
</evidence>